<evidence type="ECO:0000256" key="1">
    <source>
        <dbReference type="ARBA" id="ARBA00004651"/>
    </source>
</evidence>
<gene>
    <name evidence="8" type="ORF">WOA13_03895</name>
</gene>
<evidence type="ECO:0000256" key="6">
    <source>
        <dbReference type="SAM" id="Phobius"/>
    </source>
</evidence>
<proteinExistence type="predicted"/>
<dbReference type="EMBL" id="JBCAUS010000002">
    <property type="protein sequence ID" value="MEL4304983.1"/>
    <property type="molecule type" value="Genomic_DNA"/>
</dbReference>
<feature type="domain" description="Cardiolipin synthase N-terminal" evidence="7">
    <location>
        <begin position="14"/>
        <end position="56"/>
    </location>
</feature>
<organism evidence="8 9">
    <name type="scientific">Methanococcoides cohabitans</name>
    <dbReference type="NCBI Taxonomy" id="3136559"/>
    <lineage>
        <taxon>Archaea</taxon>
        <taxon>Methanobacteriati</taxon>
        <taxon>Methanobacteriota</taxon>
        <taxon>Stenosarchaea group</taxon>
        <taxon>Methanomicrobia</taxon>
        <taxon>Methanosarcinales</taxon>
        <taxon>Methanosarcinaceae</taxon>
        <taxon>Methanococcoides</taxon>
    </lineage>
</organism>
<evidence type="ECO:0000256" key="4">
    <source>
        <dbReference type="ARBA" id="ARBA00022989"/>
    </source>
</evidence>
<comment type="caution">
    <text evidence="8">The sequence shown here is derived from an EMBL/GenBank/DDBJ whole genome shotgun (WGS) entry which is preliminary data.</text>
</comment>
<comment type="subcellular location">
    <subcellularLocation>
        <location evidence="1">Cell membrane</location>
        <topology evidence="1">Multi-pass membrane protein</topology>
    </subcellularLocation>
</comment>
<evidence type="ECO:0000313" key="9">
    <source>
        <dbReference type="Proteomes" id="UP001396646"/>
    </source>
</evidence>
<dbReference type="Pfam" id="PF13396">
    <property type="entry name" value="PLDc_N"/>
    <property type="match status" value="1"/>
</dbReference>
<evidence type="ECO:0000256" key="2">
    <source>
        <dbReference type="ARBA" id="ARBA00022475"/>
    </source>
</evidence>
<sequence length="58" mass="6499">MLETIWGLIVLASVIWVIYDVVTQNQRLSGGMKVVWILAALLFGILGAAVYYFIGRKK</sequence>
<dbReference type="RefSeq" id="WP_342126669.1">
    <property type="nucleotide sequence ID" value="NZ_JBCAUS010000002.1"/>
</dbReference>
<dbReference type="InterPro" id="IPR027379">
    <property type="entry name" value="CLS_N"/>
</dbReference>
<name>A0ABU9KRK3_9EURY</name>
<feature type="transmembrane region" description="Helical" evidence="6">
    <location>
        <begin position="6"/>
        <end position="22"/>
    </location>
</feature>
<keyword evidence="2" id="KW-1003">Cell membrane</keyword>
<evidence type="ECO:0000313" key="8">
    <source>
        <dbReference type="EMBL" id="MEL4304983.1"/>
    </source>
</evidence>
<keyword evidence="9" id="KW-1185">Reference proteome</keyword>
<accession>A0ABU9KRK3</accession>
<keyword evidence="3 6" id="KW-0812">Transmembrane</keyword>
<dbReference type="Proteomes" id="UP001396646">
    <property type="component" value="Unassembled WGS sequence"/>
</dbReference>
<keyword evidence="4 6" id="KW-1133">Transmembrane helix</keyword>
<reference evidence="8 9" key="1">
    <citation type="submission" date="2024-04" db="EMBL/GenBank/DDBJ databases">
        <title>Methanococcoides sp. LMO-2.</title>
        <authorList>
            <person name="Liang L."/>
        </authorList>
    </citation>
    <scope>NUCLEOTIDE SEQUENCE [LARGE SCALE GENOMIC DNA]</scope>
    <source>
        <strain evidence="8 9">LMO-2</strain>
    </source>
</reference>
<evidence type="ECO:0000256" key="5">
    <source>
        <dbReference type="ARBA" id="ARBA00023136"/>
    </source>
</evidence>
<feature type="transmembrane region" description="Helical" evidence="6">
    <location>
        <begin position="34"/>
        <end position="54"/>
    </location>
</feature>
<evidence type="ECO:0000259" key="7">
    <source>
        <dbReference type="Pfam" id="PF13396"/>
    </source>
</evidence>
<keyword evidence="5 6" id="KW-0472">Membrane</keyword>
<evidence type="ECO:0000256" key="3">
    <source>
        <dbReference type="ARBA" id="ARBA00022692"/>
    </source>
</evidence>
<protein>
    <submittedName>
        <fullName evidence="8">PLDc N-terminal domain-containing protein</fullName>
    </submittedName>
</protein>